<accession>A0A9X2HZH2</accession>
<dbReference type="InterPro" id="IPR019734">
    <property type="entry name" value="TPR_rpt"/>
</dbReference>
<reference evidence="5" key="2">
    <citation type="submission" date="2023-01" db="EMBL/GenBank/DDBJ databases">
        <title>Gilvimarinus xylanilyticus HB14 isolated from Caulerpa lentillifera aquaculture base in Hainan, China.</title>
        <authorList>
            <person name="Zhang Y.-J."/>
        </authorList>
    </citation>
    <scope>NUCLEOTIDE SEQUENCE</scope>
    <source>
        <strain evidence="5">HB14</strain>
    </source>
</reference>
<organism evidence="5 6">
    <name type="scientific">Gilvimarinus xylanilyticus</name>
    <dbReference type="NCBI Taxonomy" id="2944139"/>
    <lineage>
        <taxon>Bacteria</taxon>
        <taxon>Pseudomonadati</taxon>
        <taxon>Pseudomonadota</taxon>
        <taxon>Gammaproteobacteria</taxon>
        <taxon>Cellvibrionales</taxon>
        <taxon>Cellvibrionaceae</taxon>
        <taxon>Gilvimarinus</taxon>
    </lineage>
</organism>
<sequence length="454" mass="50316">MTLLHRFIRPLALVASISLAHSLSAANITLEMDDPEWTFLLKSSHQQAGNASLTSEEGKIFREIQPLLAKGDYQSALTQIEQNTSSDASAALYEIKGQVLLNLKRYDEAAAALNKALEMQPGLAVSHRALGMIYLMQQEFKNAKQHLSQTLELGGNDAQTYGQLAYVNLQLHKPHSAVAGYQTALYLDPENSQWYQGLLYALTASNDFTQAASLVDEMLIDKPKGRRLWVQRAQIAMNAGDKTKALGSMETALALGADRVDNIALAARLHMELGNPRRAVELLSGDIRRFAKADDMDTVLQMGRWLASRDEWSALEHLVKAVSDVKGSLSGDQQADFLVVEGQAAIARKHFKTASSKLAAAIELAPGNGEALITMANVQKLRNNQQSAVMYYLRAETLPEFKTRALQGRAQVEIDRKDYAAALDLLRQLYKEEPNRQQVFENIQTLERIVRNQA</sequence>
<evidence type="ECO:0000313" key="6">
    <source>
        <dbReference type="Proteomes" id="UP001139319"/>
    </source>
</evidence>
<dbReference type="InterPro" id="IPR011990">
    <property type="entry name" value="TPR-like_helical_dom_sf"/>
</dbReference>
<protein>
    <submittedName>
        <fullName evidence="5">Tetratricopeptide repeat protein</fullName>
    </submittedName>
</protein>
<dbReference type="Gene3D" id="1.25.40.10">
    <property type="entry name" value="Tetratricopeptide repeat domain"/>
    <property type="match status" value="2"/>
</dbReference>
<feature type="repeat" description="TPR" evidence="3">
    <location>
        <begin position="124"/>
        <end position="157"/>
    </location>
</feature>
<feature type="chain" id="PRO_5040958229" evidence="4">
    <location>
        <begin position="26"/>
        <end position="454"/>
    </location>
</feature>
<comment type="caution">
    <text evidence="5">The sequence shown here is derived from an EMBL/GenBank/DDBJ whole genome shotgun (WGS) entry which is preliminary data.</text>
</comment>
<evidence type="ECO:0000256" key="4">
    <source>
        <dbReference type="SAM" id="SignalP"/>
    </source>
</evidence>
<dbReference type="PROSITE" id="PS50005">
    <property type="entry name" value="TPR"/>
    <property type="match status" value="3"/>
</dbReference>
<dbReference type="Proteomes" id="UP001139319">
    <property type="component" value="Unassembled WGS sequence"/>
</dbReference>
<feature type="signal peptide" evidence="4">
    <location>
        <begin position="1"/>
        <end position="25"/>
    </location>
</feature>
<evidence type="ECO:0000256" key="2">
    <source>
        <dbReference type="ARBA" id="ARBA00022803"/>
    </source>
</evidence>
<keyword evidence="1" id="KW-0677">Repeat</keyword>
<dbReference type="Pfam" id="PF13432">
    <property type="entry name" value="TPR_16"/>
    <property type="match status" value="2"/>
</dbReference>
<feature type="repeat" description="TPR" evidence="3">
    <location>
        <begin position="158"/>
        <end position="191"/>
    </location>
</feature>
<keyword evidence="6" id="KW-1185">Reference proteome</keyword>
<evidence type="ECO:0000256" key="3">
    <source>
        <dbReference type="PROSITE-ProRule" id="PRU00339"/>
    </source>
</evidence>
<dbReference type="PANTHER" id="PTHR44186">
    <property type="match status" value="1"/>
</dbReference>
<gene>
    <name evidence="5" type="ORF">M6D89_16440</name>
</gene>
<dbReference type="RefSeq" id="WP_253969181.1">
    <property type="nucleotide sequence ID" value="NZ_JAMFTH010000007.1"/>
</dbReference>
<keyword evidence="2 3" id="KW-0802">TPR repeat</keyword>
<dbReference type="EMBL" id="JAMFTH010000007">
    <property type="protein sequence ID" value="MCP8900895.1"/>
    <property type="molecule type" value="Genomic_DNA"/>
</dbReference>
<proteinExistence type="predicted"/>
<dbReference type="AlphaFoldDB" id="A0A9X2HZH2"/>
<dbReference type="PANTHER" id="PTHR44186:SF1">
    <property type="entry name" value="BARDET-BIEDL SYNDROME 4 PROTEIN"/>
    <property type="match status" value="1"/>
</dbReference>
<name>A0A9X2HZH2_9GAMM</name>
<keyword evidence="4" id="KW-0732">Signal</keyword>
<reference evidence="5" key="1">
    <citation type="submission" date="2022-05" db="EMBL/GenBank/DDBJ databases">
        <authorList>
            <person name="Sun H.-N."/>
        </authorList>
    </citation>
    <scope>NUCLEOTIDE SEQUENCE</scope>
    <source>
        <strain evidence="5">HB14</strain>
    </source>
</reference>
<dbReference type="SMART" id="SM00028">
    <property type="entry name" value="TPR"/>
    <property type="match status" value="7"/>
</dbReference>
<feature type="repeat" description="TPR" evidence="3">
    <location>
        <begin position="90"/>
        <end position="123"/>
    </location>
</feature>
<dbReference type="SUPFAM" id="SSF48452">
    <property type="entry name" value="TPR-like"/>
    <property type="match status" value="2"/>
</dbReference>
<evidence type="ECO:0000256" key="1">
    <source>
        <dbReference type="ARBA" id="ARBA00022737"/>
    </source>
</evidence>
<evidence type="ECO:0000313" key="5">
    <source>
        <dbReference type="EMBL" id="MCP8900895.1"/>
    </source>
</evidence>